<keyword evidence="4 7" id="KW-0812">Transmembrane</keyword>
<dbReference type="Gene3D" id="1.10.3720.10">
    <property type="entry name" value="MetI-like"/>
    <property type="match status" value="1"/>
</dbReference>
<protein>
    <submittedName>
        <fullName evidence="9">Glutathione transport system permease protein GsiD</fullName>
    </submittedName>
</protein>
<feature type="transmembrane region" description="Helical" evidence="7">
    <location>
        <begin position="100"/>
        <end position="125"/>
    </location>
</feature>
<dbReference type="Proteomes" id="UP000009223">
    <property type="component" value="Chromosome"/>
</dbReference>
<feature type="transmembrane region" description="Helical" evidence="7">
    <location>
        <begin position="262"/>
        <end position="281"/>
    </location>
</feature>
<dbReference type="STRING" id="545694.TREPR_0935"/>
<feature type="transmembrane region" description="Helical" evidence="7">
    <location>
        <begin position="33"/>
        <end position="55"/>
    </location>
</feature>
<comment type="subcellular location">
    <subcellularLocation>
        <location evidence="1 7">Cell membrane</location>
        <topology evidence="1 7">Multi-pass membrane protein</topology>
    </subcellularLocation>
</comment>
<dbReference type="AlphaFoldDB" id="F5YI63"/>
<evidence type="ECO:0000313" key="10">
    <source>
        <dbReference type="Proteomes" id="UP000009223"/>
    </source>
</evidence>
<gene>
    <name evidence="9" type="ordered locus">TREPR_0935</name>
</gene>
<keyword evidence="5 7" id="KW-1133">Transmembrane helix</keyword>
<evidence type="ECO:0000256" key="1">
    <source>
        <dbReference type="ARBA" id="ARBA00004651"/>
    </source>
</evidence>
<dbReference type="eggNOG" id="COG1173">
    <property type="taxonomic scope" value="Bacteria"/>
</dbReference>
<dbReference type="PROSITE" id="PS50928">
    <property type="entry name" value="ABC_TM1"/>
    <property type="match status" value="1"/>
</dbReference>
<dbReference type="GO" id="GO:0005886">
    <property type="term" value="C:plasma membrane"/>
    <property type="evidence" value="ECO:0007669"/>
    <property type="project" value="UniProtKB-SubCell"/>
</dbReference>
<dbReference type="SUPFAM" id="SSF161098">
    <property type="entry name" value="MetI-like"/>
    <property type="match status" value="1"/>
</dbReference>
<dbReference type="InterPro" id="IPR050366">
    <property type="entry name" value="BP-dependent_transpt_permease"/>
</dbReference>
<accession>F5YI63</accession>
<dbReference type="GO" id="GO:0055085">
    <property type="term" value="P:transmembrane transport"/>
    <property type="evidence" value="ECO:0007669"/>
    <property type="project" value="InterPro"/>
</dbReference>
<name>F5YI63_TREPZ</name>
<feature type="domain" description="ABC transmembrane type-1" evidence="8">
    <location>
        <begin position="96"/>
        <end position="285"/>
    </location>
</feature>
<dbReference type="InterPro" id="IPR035906">
    <property type="entry name" value="MetI-like_sf"/>
</dbReference>
<feature type="transmembrane region" description="Helical" evidence="7">
    <location>
        <begin position="213"/>
        <end position="242"/>
    </location>
</feature>
<evidence type="ECO:0000256" key="5">
    <source>
        <dbReference type="ARBA" id="ARBA00022989"/>
    </source>
</evidence>
<evidence type="ECO:0000256" key="2">
    <source>
        <dbReference type="ARBA" id="ARBA00022448"/>
    </source>
</evidence>
<dbReference type="EMBL" id="CP001843">
    <property type="protein sequence ID" value="AEF86170.1"/>
    <property type="molecule type" value="Genomic_DNA"/>
</dbReference>
<evidence type="ECO:0000259" key="8">
    <source>
        <dbReference type="PROSITE" id="PS50928"/>
    </source>
</evidence>
<dbReference type="PANTHER" id="PTHR43386">
    <property type="entry name" value="OLIGOPEPTIDE TRANSPORT SYSTEM PERMEASE PROTEIN APPC"/>
    <property type="match status" value="1"/>
</dbReference>
<reference evidence="9 10" key="2">
    <citation type="journal article" date="2011" name="ISME J.">
        <title>RNA-seq reveals cooperative metabolic interactions between two termite-gut spirochete species in co-culture.</title>
        <authorList>
            <person name="Rosenthal A.Z."/>
            <person name="Matson E.G."/>
            <person name="Eldar A."/>
            <person name="Leadbetter J.R."/>
        </authorList>
    </citation>
    <scope>NUCLEOTIDE SEQUENCE [LARGE SCALE GENOMIC DNA]</scope>
    <source>
        <strain evidence="10">ATCC BAA-887 / DSM 12427 / ZAS-2</strain>
    </source>
</reference>
<dbReference type="HOGENOM" id="CLU_028518_1_1_12"/>
<keyword evidence="10" id="KW-1185">Reference proteome</keyword>
<sequence>MGERMVWQNRQLLWERRKKQFKEFWQVFRKNKLAMTGLAIFICLILMVVFADTIANYEMQVIHQNRTERLKKPSAAHWFGTDTVGRDVFARIIHGSRVSLLIGFSTTAMSLVLGGILGSITGFYGGALDHAVMRIIDVIVSIPSMLLNIAIVAALGPSIQNLVMAMTIAEIPRFTRVTRSMVIGAAEDEYVEAARVGGASNRRIIIRHIFPNIIGPIIVQATVSVARIILTAAGLSFIGLGVQPPIPEWGAMLSEAREFMMTNPYLIIIPGLFIALSVFSFNTIGDGLRDALDPRMKQ</sequence>
<evidence type="ECO:0000256" key="4">
    <source>
        <dbReference type="ARBA" id="ARBA00022692"/>
    </source>
</evidence>
<evidence type="ECO:0000313" key="9">
    <source>
        <dbReference type="EMBL" id="AEF86170.1"/>
    </source>
</evidence>
<organism evidence="9 10">
    <name type="scientific">Treponema primitia (strain ATCC BAA-887 / DSM 12427 / ZAS-2)</name>
    <dbReference type="NCBI Taxonomy" id="545694"/>
    <lineage>
        <taxon>Bacteria</taxon>
        <taxon>Pseudomonadati</taxon>
        <taxon>Spirochaetota</taxon>
        <taxon>Spirochaetia</taxon>
        <taxon>Spirochaetales</taxon>
        <taxon>Treponemataceae</taxon>
        <taxon>Treponema</taxon>
    </lineage>
</organism>
<dbReference type="InterPro" id="IPR025966">
    <property type="entry name" value="OppC_N"/>
</dbReference>
<feature type="transmembrane region" description="Helical" evidence="7">
    <location>
        <begin position="131"/>
        <end position="156"/>
    </location>
</feature>
<dbReference type="Pfam" id="PF12911">
    <property type="entry name" value="OppC_N"/>
    <property type="match status" value="1"/>
</dbReference>
<proteinExistence type="inferred from homology"/>
<dbReference type="Pfam" id="PF00528">
    <property type="entry name" value="BPD_transp_1"/>
    <property type="match status" value="1"/>
</dbReference>
<keyword evidence="3" id="KW-1003">Cell membrane</keyword>
<evidence type="ECO:0000256" key="6">
    <source>
        <dbReference type="ARBA" id="ARBA00023136"/>
    </source>
</evidence>
<keyword evidence="2 7" id="KW-0813">Transport</keyword>
<reference evidence="10" key="1">
    <citation type="submission" date="2009-12" db="EMBL/GenBank/DDBJ databases">
        <title>Complete sequence of Treponema primitia strain ZAS-2.</title>
        <authorList>
            <person name="Tetu S.G."/>
            <person name="Matson E."/>
            <person name="Ren Q."/>
            <person name="Seshadri R."/>
            <person name="Elbourne L."/>
            <person name="Hassan K.A."/>
            <person name="Durkin A."/>
            <person name="Radune D."/>
            <person name="Mohamoud Y."/>
            <person name="Shay R."/>
            <person name="Jin S."/>
            <person name="Zhang X."/>
            <person name="Lucey K."/>
            <person name="Ballor N.R."/>
            <person name="Ottesen E."/>
            <person name="Rosenthal R."/>
            <person name="Allen A."/>
            <person name="Leadbetter J.R."/>
            <person name="Paulsen I.T."/>
        </authorList>
    </citation>
    <scope>NUCLEOTIDE SEQUENCE [LARGE SCALE GENOMIC DNA]</scope>
    <source>
        <strain evidence="10">ATCC BAA-887 / DSM 12427 / ZAS-2</strain>
    </source>
</reference>
<dbReference type="PANTHER" id="PTHR43386:SF1">
    <property type="entry name" value="D,D-DIPEPTIDE TRANSPORT SYSTEM PERMEASE PROTEIN DDPC-RELATED"/>
    <property type="match status" value="1"/>
</dbReference>
<dbReference type="InterPro" id="IPR000515">
    <property type="entry name" value="MetI-like"/>
</dbReference>
<dbReference type="CDD" id="cd06261">
    <property type="entry name" value="TM_PBP2"/>
    <property type="match status" value="1"/>
</dbReference>
<evidence type="ECO:0000256" key="3">
    <source>
        <dbReference type="ARBA" id="ARBA00022475"/>
    </source>
</evidence>
<evidence type="ECO:0000256" key="7">
    <source>
        <dbReference type="RuleBase" id="RU363032"/>
    </source>
</evidence>
<dbReference type="KEGG" id="tpi:TREPR_0935"/>
<keyword evidence="6 7" id="KW-0472">Membrane</keyword>
<comment type="similarity">
    <text evidence="7">Belongs to the binding-protein-dependent transport system permease family.</text>
</comment>